<dbReference type="PRINTS" id="PR00080">
    <property type="entry name" value="SDRFAMILY"/>
</dbReference>
<evidence type="ECO:0000313" key="4">
    <source>
        <dbReference type="EMBL" id="PAX47326.1"/>
    </source>
</evidence>
<sequence>MANQLNKTILITGTSSGIGLETAKIFQNQGWNVVATMRNPDQNSELAKLPNILCLPLDVTQTQTIQTAIDGAIARFGTIDALVNNAGYGLIGVFEACSPEEIERQFATNVFGLMAVTRGILPHFRDRKQGILVNIASIGGKMVLPLYSPYHSTKWAVEGFSESLHFELKQFNIKVKIIEPGPIKTDFYGRSMTVSQKPGLTDYDDYSNRVLPQLQQAGAGSPPSVTAKVIYRAVTDGSWKLRYPAGGNASLLLTLRKFLPDVLFHSIIKAGLEREAAPR</sequence>
<dbReference type="AlphaFoldDB" id="A0A2A2TAP3"/>
<dbReference type="CDD" id="cd05374">
    <property type="entry name" value="17beta-HSD-like_SDR_c"/>
    <property type="match status" value="1"/>
</dbReference>
<comment type="similarity">
    <text evidence="1 3">Belongs to the short-chain dehydrogenases/reductases (SDR) family.</text>
</comment>
<dbReference type="PANTHER" id="PTHR43976">
    <property type="entry name" value="SHORT CHAIN DEHYDROGENASE"/>
    <property type="match status" value="1"/>
</dbReference>
<comment type="caution">
    <text evidence="4">The sequence shown here is derived from an EMBL/GenBank/DDBJ whole genome shotgun (WGS) entry which is preliminary data.</text>
</comment>
<dbReference type="Pfam" id="PF00106">
    <property type="entry name" value="adh_short"/>
    <property type="match status" value="1"/>
</dbReference>
<dbReference type="InterPro" id="IPR002347">
    <property type="entry name" value="SDR_fam"/>
</dbReference>
<accession>A0A2A2TAP3</accession>
<dbReference type="InterPro" id="IPR036291">
    <property type="entry name" value="NAD(P)-bd_dom_sf"/>
</dbReference>
<gene>
    <name evidence="4" type="ORF">CK510_28750</name>
</gene>
<keyword evidence="2" id="KW-0560">Oxidoreductase</keyword>
<dbReference type="InterPro" id="IPR051911">
    <property type="entry name" value="SDR_oxidoreductase"/>
</dbReference>
<dbReference type="SUPFAM" id="SSF51735">
    <property type="entry name" value="NAD(P)-binding Rossmann-fold domains"/>
    <property type="match status" value="1"/>
</dbReference>
<dbReference type="EMBL" id="NTFS01000589">
    <property type="protein sequence ID" value="PAX47326.1"/>
    <property type="molecule type" value="Genomic_DNA"/>
</dbReference>
<evidence type="ECO:0000256" key="3">
    <source>
        <dbReference type="RuleBase" id="RU000363"/>
    </source>
</evidence>
<proteinExistence type="inferred from homology"/>
<dbReference type="PANTHER" id="PTHR43976:SF16">
    <property type="entry name" value="SHORT-CHAIN DEHYDROGENASE_REDUCTASE FAMILY PROTEIN"/>
    <property type="match status" value="1"/>
</dbReference>
<dbReference type="Gene3D" id="3.40.50.720">
    <property type="entry name" value="NAD(P)-binding Rossmann-like Domain"/>
    <property type="match status" value="1"/>
</dbReference>
<reference evidence="4 5" key="1">
    <citation type="submission" date="2017-08" db="EMBL/GenBank/DDBJ databases">
        <title>Draft genome sequence of filamentous cyanobacterium Calothrix elsteri CCALA 953.</title>
        <authorList>
            <person name="Gagunashvili A.N."/>
            <person name="Elster J."/>
            <person name="Andresson O.S."/>
        </authorList>
    </citation>
    <scope>NUCLEOTIDE SEQUENCE [LARGE SCALE GENOMIC DNA]</scope>
    <source>
        <strain evidence="4 5">CCALA 953</strain>
    </source>
</reference>
<name>A0A2A2TAP3_9CYAN</name>
<organism evidence="4 5">
    <name type="scientific">Brunnivagina elsteri CCALA 953</name>
    <dbReference type="NCBI Taxonomy" id="987040"/>
    <lineage>
        <taxon>Bacteria</taxon>
        <taxon>Bacillati</taxon>
        <taxon>Cyanobacteriota</taxon>
        <taxon>Cyanophyceae</taxon>
        <taxon>Nostocales</taxon>
        <taxon>Calotrichaceae</taxon>
        <taxon>Brunnivagina</taxon>
    </lineage>
</organism>
<dbReference type="GO" id="GO:0016491">
    <property type="term" value="F:oxidoreductase activity"/>
    <property type="evidence" value="ECO:0007669"/>
    <property type="project" value="UniProtKB-KW"/>
</dbReference>
<protein>
    <submittedName>
        <fullName evidence="4">Short-chain dehydrogenase/reductase</fullName>
    </submittedName>
</protein>
<evidence type="ECO:0000256" key="1">
    <source>
        <dbReference type="ARBA" id="ARBA00006484"/>
    </source>
</evidence>
<dbReference type="OrthoDB" id="9775296at2"/>
<evidence type="ECO:0000256" key="2">
    <source>
        <dbReference type="ARBA" id="ARBA00023002"/>
    </source>
</evidence>
<evidence type="ECO:0000313" key="5">
    <source>
        <dbReference type="Proteomes" id="UP000218238"/>
    </source>
</evidence>
<dbReference type="RefSeq" id="WP_095724886.1">
    <property type="nucleotide sequence ID" value="NZ_NTFS01000589.1"/>
</dbReference>
<dbReference type="Proteomes" id="UP000218238">
    <property type="component" value="Unassembled WGS sequence"/>
</dbReference>
<dbReference type="PRINTS" id="PR00081">
    <property type="entry name" value="GDHRDH"/>
</dbReference>
<keyword evidence="5" id="KW-1185">Reference proteome</keyword>